<dbReference type="PROSITE" id="PS50013">
    <property type="entry name" value="CHROMO_2"/>
    <property type="match status" value="2"/>
</dbReference>
<sequence>MKRKSSSRKRTKEDENGTSSMDENGQDEQLLEKKRKRSKSRRSKSRNDSEQSEEESENGAQDSNDADPLGEDGEDAEYEVEAILDEKMIRGVRHFLIRWKGYTDESDTWEPEKTLDCADLIKEYTKRQKKEAKKKKSKKSGDSSATWDENEDFEVGRILDVYFHKDGKRDFLVSWKGYPPAQNSWEPEENMDCKDLINKFMLKVEAAKQFEGKETKLRTSRKPVERLEFSMHEHSRRLSKRYRGKERVHYFDAE</sequence>
<dbReference type="GO" id="GO:0005694">
    <property type="term" value="C:chromosome"/>
    <property type="evidence" value="ECO:0007669"/>
    <property type="project" value="UniProtKB-ARBA"/>
</dbReference>
<dbReference type="SUPFAM" id="SSF54160">
    <property type="entry name" value="Chromo domain-like"/>
    <property type="match status" value="2"/>
</dbReference>
<evidence type="ECO:0000256" key="1">
    <source>
        <dbReference type="ARBA" id="ARBA00004123"/>
    </source>
</evidence>
<organism evidence="5 6">
    <name type="scientific">Sitophilus oryzae</name>
    <name type="common">Rice weevil</name>
    <name type="synonym">Curculio oryzae</name>
    <dbReference type="NCBI Taxonomy" id="7048"/>
    <lineage>
        <taxon>Eukaryota</taxon>
        <taxon>Metazoa</taxon>
        <taxon>Ecdysozoa</taxon>
        <taxon>Arthropoda</taxon>
        <taxon>Hexapoda</taxon>
        <taxon>Insecta</taxon>
        <taxon>Pterygota</taxon>
        <taxon>Neoptera</taxon>
        <taxon>Endopterygota</taxon>
        <taxon>Coleoptera</taxon>
        <taxon>Polyphaga</taxon>
        <taxon>Cucujiformia</taxon>
        <taxon>Curculionidae</taxon>
        <taxon>Dryophthorinae</taxon>
        <taxon>Sitophilus</taxon>
    </lineage>
</organism>
<dbReference type="OrthoDB" id="5376140at2759"/>
<feature type="region of interest" description="Disordered" evidence="3">
    <location>
        <begin position="1"/>
        <end position="80"/>
    </location>
</feature>
<feature type="domain" description="Chromo" evidence="4">
    <location>
        <begin position="78"/>
        <end position="136"/>
    </location>
</feature>
<dbReference type="InterPro" id="IPR023780">
    <property type="entry name" value="Chromo_domain"/>
</dbReference>
<dbReference type="CDD" id="cd00024">
    <property type="entry name" value="CD_CSD"/>
    <property type="match status" value="1"/>
</dbReference>
<keyword evidence="5" id="KW-1185">Reference proteome</keyword>
<dbReference type="SMART" id="SM00298">
    <property type="entry name" value="CHROMO"/>
    <property type="match status" value="2"/>
</dbReference>
<dbReference type="InParanoid" id="A0A6J2YQK7"/>
<comment type="subcellular location">
    <subcellularLocation>
        <location evidence="1">Nucleus</location>
    </subcellularLocation>
</comment>
<gene>
    <name evidence="6" type="primary">LOC115889642</name>
</gene>
<dbReference type="InterPro" id="IPR023779">
    <property type="entry name" value="Chromodomain_CS"/>
</dbReference>
<dbReference type="KEGG" id="soy:115889642"/>
<accession>A0A6J2YQK7</accession>
<dbReference type="Pfam" id="PF00385">
    <property type="entry name" value="Chromo"/>
    <property type="match status" value="2"/>
</dbReference>
<dbReference type="InterPro" id="IPR000953">
    <property type="entry name" value="Chromo/chromo_shadow_dom"/>
</dbReference>
<evidence type="ECO:0000313" key="6">
    <source>
        <dbReference type="RefSeq" id="XP_030765551.1"/>
    </source>
</evidence>
<dbReference type="GO" id="GO:0005634">
    <property type="term" value="C:nucleus"/>
    <property type="evidence" value="ECO:0007669"/>
    <property type="project" value="UniProtKB-SubCell"/>
</dbReference>
<dbReference type="GeneID" id="115889642"/>
<evidence type="ECO:0000313" key="5">
    <source>
        <dbReference type="Proteomes" id="UP000504635"/>
    </source>
</evidence>
<name>A0A6J2YQK7_SITOR</name>
<dbReference type="RefSeq" id="XP_030765551.1">
    <property type="nucleotide sequence ID" value="XM_030909691.1"/>
</dbReference>
<dbReference type="PROSITE" id="PS00598">
    <property type="entry name" value="CHROMO_1"/>
    <property type="match status" value="1"/>
</dbReference>
<dbReference type="Proteomes" id="UP000504635">
    <property type="component" value="Unplaced"/>
</dbReference>
<feature type="compositionally biased region" description="Basic residues" evidence="3">
    <location>
        <begin position="33"/>
        <end position="44"/>
    </location>
</feature>
<feature type="domain" description="Chromo" evidence="4">
    <location>
        <begin position="153"/>
        <end position="212"/>
    </location>
</feature>
<feature type="compositionally biased region" description="Basic residues" evidence="3">
    <location>
        <begin position="128"/>
        <end position="138"/>
    </location>
</feature>
<keyword evidence="2" id="KW-0539">Nucleus</keyword>
<feature type="compositionally biased region" description="Acidic residues" evidence="3">
    <location>
        <begin position="64"/>
        <end position="80"/>
    </location>
</feature>
<dbReference type="InterPro" id="IPR051219">
    <property type="entry name" value="Heterochromatin_chromo-domain"/>
</dbReference>
<dbReference type="InterPro" id="IPR016197">
    <property type="entry name" value="Chromo-like_dom_sf"/>
</dbReference>
<reference evidence="6" key="1">
    <citation type="submission" date="2025-08" db="UniProtKB">
        <authorList>
            <consortium name="RefSeq"/>
        </authorList>
    </citation>
    <scope>IDENTIFICATION</scope>
    <source>
        <tissue evidence="6">Gonads</tissue>
    </source>
</reference>
<evidence type="ECO:0000256" key="3">
    <source>
        <dbReference type="SAM" id="MobiDB-lite"/>
    </source>
</evidence>
<dbReference type="Gene3D" id="2.40.50.40">
    <property type="match status" value="2"/>
</dbReference>
<proteinExistence type="predicted"/>
<protein>
    <submittedName>
        <fullName evidence="6">Chromobox protein homolog 1-like</fullName>
    </submittedName>
</protein>
<evidence type="ECO:0000256" key="2">
    <source>
        <dbReference type="ARBA" id="ARBA00023242"/>
    </source>
</evidence>
<evidence type="ECO:0000259" key="4">
    <source>
        <dbReference type="PROSITE" id="PS50013"/>
    </source>
</evidence>
<dbReference type="PANTHER" id="PTHR22812">
    <property type="entry name" value="CHROMOBOX PROTEIN"/>
    <property type="match status" value="1"/>
</dbReference>
<feature type="region of interest" description="Disordered" evidence="3">
    <location>
        <begin position="128"/>
        <end position="147"/>
    </location>
</feature>
<dbReference type="AlphaFoldDB" id="A0A6J2YQK7"/>
<feature type="compositionally biased region" description="Basic residues" evidence="3">
    <location>
        <begin position="1"/>
        <end position="10"/>
    </location>
</feature>